<name>X1MZ39_9ZZZZ</name>
<dbReference type="SFLD" id="SFLDG01135">
    <property type="entry name" value="C1.5.6:_HAD__Beta-PGM__Phospha"/>
    <property type="match status" value="1"/>
</dbReference>
<evidence type="ECO:0000256" key="2">
    <source>
        <dbReference type="ARBA" id="ARBA00006171"/>
    </source>
</evidence>
<dbReference type="InterPro" id="IPR023198">
    <property type="entry name" value="PGP-like_dom2"/>
</dbReference>
<dbReference type="EC" id="5.4.2.6" evidence="9"/>
<dbReference type="InterPro" id="IPR041492">
    <property type="entry name" value="HAD_2"/>
</dbReference>
<dbReference type="InterPro" id="IPR051600">
    <property type="entry name" value="Beta-PGM-like"/>
</dbReference>
<keyword evidence="6" id="KW-0413">Isomerase</keyword>
<sequence length="236" mass="26666">MVNRPQILINADQGKINSKKAVIWDMDGVIVDTAHYHLKGWQMVFQKRGASYTEEDFRRNTGKRSDSIIKNVLGEKIAQGEIIAITREKDETFRQLMGQNIRPFPGVLKLITSLKEHKFKIAIASSAPMENIQLITQSLKIHNRFDAIISGWETTKGKPHPQIFLRAVEKLGVEAEDCIVIEDAISGVTASQRAGIRCIAVTNTTPRKDLREADLVIDTLEEITIDDLERLLQQHK</sequence>
<evidence type="ECO:0000256" key="8">
    <source>
        <dbReference type="ARBA" id="ARBA00044926"/>
    </source>
</evidence>
<dbReference type="PANTHER" id="PTHR46193:SF18">
    <property type="entry name" value="HEXITOL PHOSPHATASE B"/>
    <property type="match status" value="1"/>
</dbReference>
<dbReference type="InterPro" id="IPR036412">
    <property type="entry name" value="HAD-like_sf"/>
</dbReference>
<dbReference type="SUPFAM" id="SSF56784">
    <property type="entry name" value="HAD-like"/>
    <property type="match status" value="1"/>
</dbReference>
<dbReference type="PRINTS" id="PR00413">
    <property type="entry name" value="HADHALOGNASE"/>
</dbReference>
<dbReference type="NCBIfam" id="TIGR01549">
    <property type="entry name" value="HAD-SF-IA-v1"/>
    <property type="match status" value="1"/>
</dbReference>
<proteinExistence type="inferred from homology"/>
<reference evidence="11" key="1">
    <citation type="journal article" date="2014" name="Front. Microbiol.">
        <title>High frequency of phylogenetically diverse reductive dehalogenase-homologous genes in deep subseafloor sedimentary metagenomes.</title>
        <authorList>
            <person name="Kawai M."/>
            <person name="Futagami T."/>
            <person name="Toyoda A."/>
            <person name="Takaki Y."/>
            <person name="Nishi S."/>
            <person name="Hori S."/>
            <person name="Arai W."/>
            <person name="Tsubouchi T."/>
            <person name="Morono Y."/>
            <person name="Uchiyama I."/>
            <person name="Ito T."/>
            <person name="Fujiyama A."/>
            <person name="Inagaki F."/>
            <person name="Takami H."/>
        </authorList>
    </citation>
    <scope>NUCLEOTIDE SEQUENCE</scope>
    <source>
        <strain evidence="11">Expedition CK06-06</strain>
    </source>
</reference>
<dbReference type="InterPro" id="IPR010976">
    <property type="entry name" value="B-phosphoglucomutase_hydrolase"/>
</dbReference>
<protein>
    <recommendedName>
        <fullName evidence="10">Beta-phosphoglucomutase</fullName>
        <ecNumber evidence="9">5.4.2.6</ecNumber>
    </recommendedName>
</protein>
<comment type="catalytic activity">
    <reaction evidence="8">
        <text>beta-D-glucose 1-phosphate = beta-D-glucose 6-phosphate</text>
        <dbReference type="Rhea" id="RHEA:20113"/>
        <dbReference type="ChEBI" id="CHEBI:57684"/>
        <dbReference type="ChEBI" id="CHEBI:58247"/>
        <dbReference type="EC" id="5.4.2.6"/>
    </reaction>
</comment>
<keyword evidence="4" id="KW-0479">Metal-binding</keyword>
<comment type="similarity">
    <text evidence="2">Belongs to the HAD-like hydrolase superfamily. CbbY/CbbZ/Gph/YieH family.</text>
</comment>
<keyword evidence="7" id="KW-0119">Carbohydrate metabolism</keyword>
<gene>
    <name evidence="11" type="ORF">S06H3_44058</name>
</gene>
<evidence type="ECO:0000256" key="1">
    <source>
        <dbReference type="ARBA" id="ARBA00001946"/>
    </source>
</evidence>
<dbReference type="GO" id="GO:0046872">
    <property type="term" value="F:metal ion binding"/>
    <property type="evidence" value="ECO:0007669"/>
    <property type="project" value="UniProtKB-KW"/>
</dbReference>
<evidence type="ECO:0000256" key="6">
    <source>
        <dbReference type="ARBA" id="ARBA00023235"/>
    </source>
</evidence>
<keyword evidence="3" id="KW-0597">Phosphoprotein</keyword>
<dbReference type="EMBL" id="BARV01027373">
    <property type="protein sequence ID" value="GAI36553.1"/>
    <property type="molecule type" value="Genomic_DNA"/>
</dbReference>
<dbReference type="PANTHER" id="PTHR46193">
    <property type="entry name" value="6-PHOSPHOGLUCONATE PHOSPHATASE"/>
    <property type="match status" value="1"/>
</dbReference>
<dbReference type="NCBIfam" id="TIGR02009">
    <property type="entry name" value="PGMB-YQAB-SF"/>
    <property type="match status" value="1"/>
</dbReference>
<comment type="cofactor">
    <cofactor evidence="1">
        <name>Mg(2+)</name>
        <dbReference type="ChEBI" id="CHEBI:18420"/>
    </cofactor>
</comment>
<dbReference type="InterPro" id="IPR023214">
    <property type="entry name" value="HAD_sf"/>
</dbReference>
<dbReference type="AlphaFoldDB" id="X1MZ39"/>
<dbReference type="Pfam" id="PF13419">
    <property type="entry name" value="HAD_2"/>
    <property type="match status" value="1"/>
</dbReference>
<evidence type="ECO:0000256" key="4">
    <source>
        <dbReference type="ARBA" id="ARBA00022723"/>
    </source>
</evidence>
<dbReference type="InterPro" id="IPR006439">
    <property type="entry name" value="HAD-SF_hydro_IA"/>
</dbReference>
<evidence type="ECO:0000256" key="3">
    <source>
        <dbReference type="ARBA" id="ARBA00022553"/>
    </source>
</evidence>
<dbReference type="Gene3D" id="3.40.50.1000">
    <property type="entry name" value="HAD superfamily/HAD-like"/>
    <property type="match status" value="1"/>
</dbReference>
<dbReference type="Gene3D" id="1.10.150.240">
    <property type="entry name" value="Putative phosphatase, domain 2"/>
    <property type="match status" value="1"/>
</dbReference>
<comment type="caution">
    <text evidence="11">The sequence shown here is derived from an EMBL/GenBank/DDBJ whole genome shotgun (WGS) entry which is preliminary data.</text>
</comment>
<evidence type="ECO:0000256" key="9">
    <source>
        <dbReference type="ARBA" id="ARBA00044968"/>
    </source>
</evidence>
<dbReference type="NCBIfam" id="TIGR01509">
    <property type="entry name" value="HAD-SF-IA-v3"/>
    <property type="match status" value="1"/>
</dbReference>
<keyword evidence="5" id="KW-0460">Magnesium</keyword>
<evidence type="ECO:0000256" key="10">
    <source>
        <dbReference type="ARBA" id="ARBA00044991"/>
    </source>
</evidence>
<evidence type="ECO:0000313" key="11">
    <source>
        <dbReference type="EMBL" id="GAI36553.1"/>
    </source>
</evidence>
<dbReference type="GO" id="GO:0008801">
    <property type="term" value="F:beta-phosphoglucomutase activity"/>
    <property type="evidence" value="ECO:0007669"/>
    <property type="project" value="UniProtKB-EC"/>
</dbReference>
<dbReference type="SFLD" id="SFLDS00003">
    <property type="entry name" value="Haloacid_Dehalogenase"/>
    <property type="match status" value="1"/>
</dbReference>
<organism evidence="11">
    <name type="scientific">marine sediment metagenome</name>
    <dbReference type="NCBI Taxonomy" id="412755"/>
    <lineage>
        <taxon>unclassified sequences</taxon>
        <taxon>metagenomes</taxon>
        <taxon>ecological metagenomes</taxon>
    </lineage>
</organism>
<evidence type="ECO:0000256" key="5">
    <source>
        <dbReference type="ARBA" id="ARBA00022842"/>
    </source>
</evidence>
<accession>X1MZ39</accession>
<dbReference type="SFLD" id="SFLDG01129">
    <property type="entry name" value="C1.5:_HAD__Beta-PGM__Phosphata"/>
    <property type="match status" value="1"/>
</dbReference>
<evidence type="ECO:0000256" key="7">
    <source>
        <dbReference type="ARBA" id="ARBA00023277"/>
    </source>
</evidence>